<dbReference type="OrthoDB" id="9803751at2"/>
<evidence type="ECO:0000256" key="8">
    <source>
        <dbReference type="SAM" id="SignalP"/>
    </source>
</evidence>
<dbReference type="InterPro" id="IPR000917">
    <property type="entry name" value="Sulfatase_N"/>
</dbReference>
<evidence type="ECO:0000259" key="9">
    <source>
        <dbReference type="Pfam" id="PF00884"/>
    </source>
</evidence>
<dbReference type="GO" id="GO:0004065">
    <property type="term" value="F:arylsulfatase activity"/>
    <property type="evidence" value="ECO:0007669"/>
    <property type="project" value="TreeGrafter"/>
</dbReference>
<feature type="compositionally biased region" description="Basic and acidic residues" evidence="7">
    <location>
        <begin position="171"/>
        <end position="185"/>
    </location>
</feature>
<evidence type="ECO:0000256" key="7">
    <source>
        <dbReference type="SAM" id="MobiDB-lite"/>
    </source>
</evidence>
<feature type="region of interest" description="Disordered" evidence="7">
    <location>
        <begin position="167"/>
        <end position="204"/>
    </location>
</feature>
<reference evidence="10 11" key="1">
    <citation type="submission" date="2019-11" db="EMBL/GenBank/DDBJ databases">
        <title>Whole-genome sequence of a Rhodoblastus acidophilus DSM 142.</title>
        <authorList>
            <person name="Kyndt J.A."/>
            <person name="Meyer T.E."/>
        </authorList>
    </citation>
    <scope>NUCLEOTIDE SEQUENCE [LARGE SCALE GENOMIC DNA]</scope>
    <source>
        <strain evidence="10 11">DSM 142</strain>
    </source>
</reference>
<keyword evidence="3" id="KW-0479">Metal-binding</keyword>
<dbReference type="PANTHER" id="PTHR42693:SF42">
    <property type="entry name" value="ARYLSULFATASE G"/>
    <property type="match status" value="1"/>
</dbReference>
<dbReference type="InterPro" id="IPR017850">
    <property type="entry name" value="Alkaline_phosphatase_core_sf"/>
</dbReference>
<evidence type="ECO:0000256" key="4">
    <source>
        <dbReference type="ARBA" id="ARBA00022729"/>
    </source>
</evidence>
<keyword evidence="6" id="KW-0106">Calcium</keyword>
<gene>
    <name evidence="10" type="ORF">GJ654_20215</name>
</gene>
<dbReference type="SUPFAM" id="SSF53649">
    <property type="entry name" value="Alkaline phosphatase-like"/>
    <property type="match status" value="1"/>
</dbReference>
<comment type="cofactor">
    <cofactor evidence="1">
        <name>Ca(2+)</name>
        <dbReference type="ChEBI" id="CHEBI:29108"/>
    </cofactor>
</comment>
<sequence length="518" mass="57300">MNLHRAFSLRALVWLGAVTCLTSGAFAETTANKPNILVIFGDDIGWMNVSSYGGDVMGVATPNIDRIGKEGLRLSAFYAQPSCTAGRAAFITGQLPVRIGLTTVGTTGAPAGLQKEDITLAEVLKTKGYATAQFGKNHLGDLEEHLPHRHGFDEFFGSLYHLNANEDLEDPDRPTNPEFRKKFDPRGVISGTADGPTKDEGPLTTKRMETFDDEILDHSLNFLDRRAKDSKPFFLWHNTTRQHVFIHLGEKHRGVSRAGIEDVYGDGLAEHDAQIGKLLKKLDDSGLAKNTIVIYTTDNGAYQYMWPEGGTSPFRGDKGTTWEGGVRVPFVVRWPGAPAGRVSGEIVDMTDLFPTLARAAGAPDVVEKLKAGANYGDRTYKVHLDGFDQTALFAGEADKSSRKFIFYYDETILTAIRYQQFKFTFSEKEGGHWDDPLLNLGRPRITNLLSDPFERQTGNVNRQMNEHKAWSLTPILGVMQQHLASFQQFPVRQVGLSANIGKTIEGIQSQLLKVQSHD</sequence>
<feature type="chain" id="PRO_5026714219" evidence="8">
    <location>
        <begin position="28"/>
        <end position="518"/>
    </location>
</feature>
<dbReference type="AlphaFoldDB" id="A0A6N8DUN7"/>
<protein>
    <submittedName>
        <fullName evidence="10">Sulfatase-like hydrolase/transferase</fullName>
    </submittedName>
</protein>
<feature type="domain" description="Sulfatase N-terminal" evidence="9">
    <location>
        <begin position="34"/>
        <end position="362"/>
    </location>
</feature>
<dbReference type="CDD" id="cd16142">
    <property type="entry name" value="ARS_like"/>
    <property type="match status" value="1"/>
</dbReference>
<proteinExistence type="inferred from homology"/>
<keyword evidence="5 10" id="KW-0378">Hydrolase</keyword>
<evidence type="ECO:0000256" key="1">
    <source>
        <dbReference type="ARBA" id="ARBA00001913"/>
    </source>
</evidence>
<accession>A0A6N8DUN7</accession>
<dbReference type="Pfam" id="PF00884">
    <property type="entry name" value="Sulfatase"/>
    <property type="match status" value="1"/>
</dbReference>
<evidence type="ECO:0000256" key="6">
    <source>
        <dbReference type="ARBA" id="ARBA00022837"/>
    </source>
</evidence>
<comment type="caution">
    <text evidence="10">The sequence shown here is derived from an EMBL/GenBank/DDBJ whole genome shotgun (WGS) entry which is preliminary data.</text>
</comment>
<dbReference type="Gene3D" id="3.40.720.10">
    <property type="entry name" value="Alkaline Phosphatase, subunit A"/>
    <property type="match status" value="1"/>
</dbReference>
<feature type="signal peptide" evidence="8">
    <location>
        <begin position="1"/>
        <end position="27"/>
    </location>
</feature>
<name>A0A6N8DUN7_RHOAC</name>
<evidence type="ECO:0000256" key="5">
    <source>
        <dbReference type="ARBA" id="ARBA00022801"/>
    </source>
</evidence>
<dbReference type="RefSeq" id="WP_155447983.1">
    <property type="nucleotide sequence ID" value="NZ_JAOQNR010000029.1"/>
</dbReference>
<evidence type="ECO:0000256" key="2">
    <source>
        <dbReference type="ARBA" id="ARBA00008779"/>
    </source>
</evidence>
<keyword evidence="4 8" id="KW-0732">Signal</keyword>
<keyword evidence="10" id="KW-0808">Transferase</keyword>
<dbReference type="GO" id="GO:0016740">
    <property type="term" value="F:transferase activity"/>
    <property type="evidence" value="ECO:0007669"/>
    <property type="project" value="UniProtKB-KW"/>
</dbReference>
<dbReference type="PANTHER" id="PTHR42693">
    <property type="entry name" value="ARYLSULFATASE FAMILY MEMBER"/>
    <property type="match status" value="1"/>
</dbReference>
<evidence type="ECO:0000256" key="3">
    <source>
        <dbReference type="ARBA" id="ARBA00022723"/>
    </source>
</evidence>
<dbReference type="EMBL" id="WNKS01000034">
    <property type="protein sequence ID" value="MTV33305.1"/>
    <property type="molecule type" value="Genomic_DNA"/>
</dbReference>
<dbReference type="InterPro" id="IPR050738">
    <property type="entry name" value="Sulfatase"/>
</dbReference>
<evidence type="ECO:0000313" key="10">
    <source>
        <dbReference type="EMBL" id="MTV33305.1"/>
    </source>
</evidence>
<dbReference type="GO" id="GO:0046872">
    <property type="term" value="F:metal ion binding"/>
    <property type="evidence" value="ECO:0007669"/>
    <property type="project" value="UniProtKB-KW"/>
</dbReference>
<organism evidence="10 11">
    <name type="scientific">Rhodoblastus acidophilus</name>
    <name type="common">Rhodopseudomonas acidophila</name>
    <dbReference type="NCBI Taxonomy" id="1074"/>
    <lineage>
        <taxon>Bacteria</taxon>
        <taxon>Pseudomonadati</taxon>
        <taxon>Pseudomonadota</taxon>
        <taxon>Alphaproteobacteria</taxon>
        <taxon>Hyphomicrobiales</taxon>
        <taxon>Rhodoblastaceae</taxon>
        <taxon>Rhodoblastus</taxon>
    </lineage>
</organism>
<evidence type="ECO:0000313" key="11">
    <source>
        <dbReference type="Proteomes" id="UP000439113"/>
    </source>
</evidence>
<comment type="similarity">
    <text evidence="2">Belongs to the sulfatase family.</text>
</comment>
<dbReference type="Proteomes" id="UP000439113">
    <property type="component" value="Unassembled WGS sequence"/>
</dbReference>